<dbReference type="SUPFAM" id="SSF160631">
    <property type="entry name" value="SMI1/KNR4-like"/>
    <property type="match status" value="1"/>
</dbReference>
<evidence type="ECO:0000313" key="2">
    <source>
        <dbReference type="Proteomes" id="UP001551584"/>
    </source>
</evidence>
<accession>A0ABV3EKM8</accession>
<evidence type="ECO:0000313" key="1">
    <source>
        <dbReference type="EMBL" id="MEU9576763.1"/>
    </source>
</evidence>
<reference evidence="1 2" key="1">
    <citation type="submission" date="2024-06" db="EMBL/GenBank/DDBJ databases">
        <title>The Natural Products Discovery Center: Release of the First 8490 Sequenced Strains for Exploring Actinobacteria Biosynthetic Diversity.</title>
        <authorList>
            <person name="Kalkreuter E."/>
            <person name="Kautsar S.A."/>
            <person name="Yang D."/>
            <person name="Bader C.D."/>
            <person name="Teijaro C.N."/>
            <person name="Fluegel L."/>
            <person name="Davis C.M."/>
            <person name="Simpson J.R."/>
            <person name="Lauterbach L."/>
            <person name="Steele A.D."/>
            <person name="Gui C."/>
            <person name="Meng S."/>
            <person name="Li G."/>
            <person name="Viehrig K."/>
            <person name="Ye F."/>
            <person name="Su P."/>
            <person name="Kiefer A.F."/>
            <person name="Nichols A."/>
            <person name="Cepeda A.J."/>
            <person name="Yan W."/>
            <person name="Fan B."/>
            <person name="Jiang Y."/>
            <person name="Adhikari A."/>
            <person name="Zheng C.-J."/>
            <person name="Schuster L."/>
            <person name="Cowan T.M."/>
            <person name="Smanski M.J."/>
            <person name="Chevrette M.G."/>
            <person name="De Carvalho L.P.S."/>
            <person name="Shen B."/>
        </authorList>
    </citation>
    <scope>NUCLEOTIDE SEQUENCE [LARGE SCALE GENOMIC DNA]</scope>
    <source>
        <strain evidence="1 2">NPDC048117</strain>
    </source>
</reference>
<protein>
    <recommendedName>
        <fullName evidence="3">SMI1/KNR4 family protein</fullName>
    </recommendedName>
</protein>
<sequence>MELTHVTVRDLLARLGPGNGHVYLPHGFDPQVLTKLLADAYGTPRTLVLDGFTDPTVDESRGAALLAPFGDRAVKIRAWAYGNRWIGTGTARNEEGTELPVLVVAGREVPVSPQVASVEDGEDGEDGDWLRRLAAVHREVPALTRASGTGGGVDWSRRLVEITGWTRPARRPDVDWAETESRLGTALPGDYKRMVETFGEGAFDGEMQLLQEPWTHPREEGLLTWAGSDQEEAYCWRTVGGDPDRWPVVVRSSDGLDTHFDCGAAELVCRVLLDPHHPYTLARYYGTPWFMPFMPCPDLP</sequence>
<gene>
    <name evidence="1" type="ORF">AB0D95_05690</name>
</gene>
<dbReference type="RefSeq" id="WP_359269316.1">
    <property type="nucleotide sequence ID" value="NZ_JBEZNA010000008.1"/>
</dbReference>
<name>A0ABV3EKM8_9ACTN</name>
<organism evidence="1 2">
    <name type="scientific">Streptomyces chilikensis</name>
    <dbReference type="NCBI Taxonomy" id="1194079"/>
    <lineage>
        <taxon>Bacteria</taxon>
        <taxon>Bacillati</taxon>
        <taxon>Actinomycetota</taxon>
        <taxon>Actinomycetes</taxon>
        <taxon>Kitasatosporales</taxon>
        <taxon>Streptomycetaceae</taxon>
        <taxon>Streptomyces</taxon>
    </lineage>
</organism>
<dbReference type="Proteomes" id="UP001551584">
    <property type="component" value="Unassembled WGS sequence"/>
</dbReference>
<dbReference type="EMBL" id="JBEZNA010000008">
    <property type="protein sequence ID" value="MEU9576763.1"/>
    <property type="molecule type" value="Genomic_DNA"/>
</dbReference>
<comment type="caution">
    <text evidence="1">The sequence shown here is derived from an EMBL/GenBank/DDBJ whole genome shotgun (WGS) entry which is preliminary data.</text>
</comment>
<proteinExistence type="predicted"/>
<evidence type="ECO:0008006" key="3">
    <source>
        <dbReference type="Google" id="ProtNLM"/>
    </source>
</evidence>
<keyword evidence="2" id="KW-1185">Reference proteome</keyword>
<dbReference type="InterPro" id="IPR037883">
    <property type="entry name" value="Knr4/Smi1-like_sf"/>
</dbReference>